<evidence type="ECO:0000259" key="6">
    <source>
        <dbReference type="Pfam" id="PF18052"/>
    </source>
</evidence>
<keyword evidence="8" id="KW-1185">Reference proteome</keyword>
<dbReference type="AlphaFoldDB" id="A0A2P5EMV3"/>
<keyword evidence="1" id="KW-0677">Repeat</keyword>
<dbReference type="Pfam" id="PF00931">
    <property type="entry name" value="NB-ARC"/>
    <property type="match status" value="1"/>
</dbReference>
<name>A0A2P5EMV3_TREOI</name>
<dbReference type="InParanoid" id="A0A2P5EMV3"/>
<dbReference type="EMBL" id="JXTC01000124">
    <property type="protein sequence ID" value="PON86880.1"/>
    <property type="molecule type" value="Genomic_DNA"/>
</dbReference>
<gene>
    <name evidence="7" type="ORF">TorRG33x02_172640</name>
</gene>
<dbReference type="InterPro" id="IPR002182">
    <property type="entry name" value="NB-ARC"/>
</dbReference>
<dbReference type="STRING" id="63057.A0A2P5EMV3"/>
<dbReference type="Pfam" id="PF18052">
    <property type="entry name" value="Rx_N"/>
    <property type="match status" value="1"/>
</dbReference>
<evidence type="ECO:0000313" key="7">
    <source>
        <dbReference type="EMBL" id="PON86880.1"/>
    </source>
</evidence>
<dbReference type="GO" id="GO:0006952">
    <property type="term" value="P:defense response"/>
    <property type="evidence" value="ECO:0007669"/>
    <property type="project" value="UniProtKB-KW"/>
</dbReference>
<dbReference type="InterPro" id="IPR027417">
    <property type="entry name" value="P-loop_NTPase"/>
</dbReference>
<sequence>MADLVSGIAVNLLEKLGSLAYKEISSAWGIEDDLKKLGHTTSNLEAVLLDAEKKQEHNKQLEFWLIRLKDVFQDAQDVLDEFECEVLRSKVVKEYGSLGRKVRRFFSSSNPLAFRFSIAHHIKDVRQKLEETSTEMNKFNLVSIQLSQEQRHLMQGRREMTHSFVNASDVIGRDADKEKIIDMLMDKYHIGDDKISVLPIVGIGGLGKTTLAKLVYNDEKVVHKFDLRM</sequence>
<keyword evidence="3" id="KW-0611">Plant defense</keyword>
<evidence type="ECO:0000256" key="2">
    <source>
        <dbReference type="ARBA" id="ARBA00022741"/>
    </source>
</evidence>
<dbReference type="OrthoDB" id="1189620at2759"/>
<dbReference type="Gene3D" id="3.40.50.300">
    <property type="entry name" value="P-loop containing nucleotide triphosphate hydrolases"/>
    <property type="match status" value="1"/>
</dbReference>
<feature type="domain" description="NB-ARC" evidence="5">
    <location>
        <begin position="174"/>
        <end position="228"/>
    </location>
</feature>
<reference evidence="8" key="1">
    <citation type="submission" date="2016-06" db="EMBL/GenBank/DDBJ databases">
        <title>Parallel loss of symbiosis genes in relatives of nitrogen-fixing non-legume Parasponia.</title>
        <authorList>
            <person name="Van Velzen R."/>
            <person name="Holmer R."/>
            <person name="Bu F."/>
            <person name="Rutten L."/>
            <person name="Van Zeijl A."/>
            <person name="Liu W."/>
            <person name="Santuari L."/>
            <person name="Cao Q."/>
            <person name="Sharma T."/>
            <person name="Shen D."/>
            <person name="Roswanjaya Y."/>
            <person name="Wardhani T."/>
            <person name="Kalhor M.S."/>
            <person name="Jansen J."/>
            <person name="Van den Hoogen J."/>
            <person name="Gungor B."/>
            <person name="Hartog M."/>
            <person name="Hontelez J."/>
            <person name="Verver J."/>
            <person name="Yang W.-C."/>
            <person name="Schijlen E."/>
            <person name="Repin R."/>
            <person name="Schilthuizen M."/>
            <person name="Schranz E."/>
            <person name="Heidstra R."/>
            <person name="Miyata K."/>
            <person name="Fedorova E."/>
            <person name="Kohlen W."/>
            <person name="Bisseling T."/>
            <person name="Smit S."/>
            <person name="Geurts R."/>
        </authorList>
    </citation>
    <scope>NUCLEOTIDE SEQUENCE [LARGE SCALE GENOMIC DNA]</scope>
    <source>
        <strain evidence="8">cv. RG33-2</strain>
    </source>
</reference>
<evidence type="ECO:0000313" key="8">
    <source>
        <dbReference type="Proteomes" id="UP000237000"/>
    </source>
</evidence>
<dbReference type="SUPFAM" id="SSF52540">
    <property type="entry name" value="P-loop containing nucleoside triphosphate hydrolases"/>
    <property type="match status" value="1"/>
</dbReference>
<evidence type="ECO:0000256" key="1">
    <source>
        <dbReference type="ARBA" id="ARBA00022737"/>
    </source>
</evidence>
<accession>A0A2P5EMV3</accession>
<organism evidence="7 8">
    <name type="scientific">Trema orientale</name>
    <name type="common">Charcoal tree</name>
    <name type="synonym">Celtis orientalis</name>
    <dbReference type="NCBI Taxonomy" id="63057"/>
    <lineage>
        <taxon>Eukaryota</taxon>
        <taxon>Viridiplantae</taxon>
        <taxon>Streptophyta</taxon>
        <taxon>Embryophyta</taxon>
        <taxon>Tracheophyta</taxon>
        <taxon>Spermatophyta</taxon>
        <taxon>Magnoliopsida</taxon>
        <taxon>eudicotyledons</taxon>
        <taxon>Gunneridae</taxon>
        <taxon>Pentapetalae</taxon>
        <taxon>rosids</taxon>
        <taxon>fabids</taxon>
        <taxon>Rosales</taxon>
        <taxon>Cannabaceae</taxon>
        <taxon>Trema</taxon>
    </lineage>
</organism>
<evidence type="ECO:0000256" key="3">
    <source>
        <dbReference type="ARBA" id="ARBA00022821"/>
    </source>
</evidence>
<keyword evidence="4" id="KW-0067">ATP-binding</keyword>
<dbReference type="GO" id="GO:0005524">
    <property type="term" value="F:ATP binding"/>
    <property type="evidence" value="ECO:0007669"/>
    <property type="project" value="UniProtKB-KW"/>
</dbReference>
<dbReference type="Proteomes" id="UP000237000">
    <property type="component" value="Unassembled WGS sequence"/>
</dbReference>
<evidence type="ECO:0000259" key="5">
    <source>
        <dbReference type="Pfam" id="PF00931"/>
    </source>
</evidence>
<feature type="domain" description="Disease resistance N-terminal" evidence="6">
    <location>
        <begin position="11"/>
        <end position="97"/>
    </location>
</feature>
<evidence type="ECO:0000256" key="4">
    <source>
        <dbReference type="ARBA" id="ARBA00022840"/>
    </source>
</evidence>
<comment type="caution">
    <text evidence="7">The sequence shown here is derived from an EMBL/GenBank/DDBJ whole genome shotgun (WGS) entry which is preliminary data.</text>
</comment>
<proteinExistence type="predicted"/>
<dbReference type="Gene3D" id="1.20.5.4130">
    <property type="match status" value="1"/>
</dbReference>
<protein>
    <submittedName>
        <fullName evidence="7">NB-ARC domain containing protein</fullName>
    </submittedName>
</protein>
<keyword evidence="2" id="KW-0547">Nucleotide-binding</keyword>
<dbReference type="InterPro" id="IPR041118">
    <property type="entry name" value="Rx_N"/>
</dbReference>
<dbReference type="PANTHER" id="PTHR36766">
    <property type="entry name" value="PLANT BROAD-SPECTRUM MILDEW RESISTANCE PROTEIN RPW8"/>
    <property type="match status" value="1"/>
</dbReference>
<dbReference type="GO" id="GO:0043531">
    <property type="term" value="F:ADP binding"/>
    <property type="evidence" value="ECO:0007669"/>
    <property type="project" value="InterPro"/>
</dbReference>
<dbReference type="PANTHER" id="PTHR36766:SF61">
    <property type="entry name" value="NB-ARC DOMAIN DISEASE RESISTANCE PROTEIN"/>
    <property type="match status" value="1"/>
</dbReference>